<dbReference type="EMBL" id="AP022870">
    <property type="protein sequence ID" value="BCB79731.1"/>
    <property type="molecule type" value="Genomic_DNA"/>
</dbReference>
<dbReference type="SMART" id="SM00450">
    <property type="entry name" value="RHOD"/>
    <property type="match status" value="1"/>
</dbReference>
<name>A0A6F8Y187_9ACTN</name>
<evidence type="ECO:0000259" key="1">
    <source>
        <dbReference type="PROSITE" id="PS50206"/>
    </source>
</evidence>
<reference evidence="2 3" key="1">
    <citation type="submission" date="2020-03" db="EMBL/GenBank/DDBJ databases">
        <title>Whole genome shotgun sequence of Phytohabitans flavus NBRC 107702.</title>
        <authorList>
            <person name="Komaki H."/>
            <person name="Tamura T."/>
        </authorList>
    </citation>
    <scope>NUCLEOTIDE SEQUENCE [LARGE SCALE GENOMIC DNA]</scope>
    <source>
        <strain evidence="2 3">NBRC 107702</strain>
    </source>
</reference>
<reference evidence="2 3" key="2">
    <citation type="submission" date="2020-03" db="EMBL/GenBank/DDBJ databases">
        <authorList>
            <person name="Ichikawa N."/>
            <person name="Kimura A."/>
            <person name="Kitahashi Y."/>
            <person name="Uohara A."/>
        </authorList>
    </citation>
    <scope>NUCLEOTIDE SEQUENCE [LARGE SCALE GENOMIC DNA]</scope>
    <source>
        <strain evidence="2 3">NBRC 107702</strain>
    </source>
</reference>
<dbReference type="PANTHER" id="PTHR43031:SF1">
    <property type="entry name" value="PYRIDINE NUCLEOTIDE-DISULPHIDE OXIDOREDUCTASE"/>
    <property type="match status" value="1"/>
</dbReference>
<gene>
    <name evidence="2" type="ORF">Pflav_061410</name>
</gene>
<proteinExistence type="predicted"/>
<dbReference type="KEGG" id="pfla:Pflav_061410"/>
<keyword evidence="3" id="KW-1185">Reference proteome</keyword>
<dbReference type="InterPro" id="IPR036873">
    <property type="entry name" value="Rhodanese-like_dom_sf"/>
</dbReference>
<dbReference type="Gene3D" id="3.40.250.10">
    <property type="entry name" value="Rhodanese-like domain"/>
    <property type="match status" value="1"/>
</dbReference>
<evidence type="ECO:0000313" key="2">
    <source>
        <dbReference type="EMBL" id="BCB79731.1"/>
    </source>
</evidence>
<evidence type="ECO:0000313" key="3">
    <source>
        <dbReference type="Proteomes" id="UP000502508"/>
    </source>
</evidence>
<sequence length="138" mass="14997">MTNQQAIAWFEARLAFQTDVSDVQAALAGGDPGFTLVDTRDLTAWRQGHIPGAVHLPRAMIPVRGDRLLDRARPVVTYCWGPGCDGATKAALELARRGYAVKEMIGGIEYWIREGFPVETAEGLVTRPADPLTAPVHS</sequence>
<dbReference type="SUPFAM" id="SSF52821">
    <property type="entry name" value="Rhodanese/Cell cycle control phosphatase"/>
    <property type="match status" value="1"/>
</dbReference>
<dbReference type="RefSeq" id="WP_173039775.1">
    <property type="nucleotide sequence ID" value="NZ_AP022870.1"/>
</dbReference>
<dbReference type="PROSITE" id="PS50206">
    <property type="entry name" value="RHODANESE_3"/>
    <property type="match status" value="1"/>
</dbReference>
<dbReference type="InterPro" id="IPR001763">
    <property type="entry name" value="Rhodanese-like_dom"/>
</dbReference>
<protein>
    <recommendedName>
        <fullName evidence="1">Rhodanese domain-containing protein</fullName>
    </recommendedName>
</protein>
<feature type="domain" description="Rhodanese" evidence="1">
    <location>
        <begin position="30"/>
        <end position="120"/>
    </location>
</feature>
<dbReference type="Proteomes" id="UP000502508">
    <property type="component" value="Chromosome"/>
</dbReference>
<dbReference type="PANTHER" id="PTHR43031">
    <property type="entry name" value="FAD-DEPENDENT OXIDOREDUCTASE"/>
    <property type="match status" value="1"/>
</dbReference>
<dbReference type="InterPro" id="IPR050229">
    <property type="entry name" value="GlpE_sulfurtransferase"/>
</dbReference>
<accession>A0A6F8Y187</accession>
<dbReference type="AlphaFoldDB" id="A0A6F8Y187"/>
<dbReference type="Pfam" id="PF00581">
    <property type="entry name" value="Rhodanese"/>
    <property type="match status" value="1"/>
</dbReference>
<organism evidence="2 3">
    <name type="scientific">Phytohabitans flavus</name>
    <dbReference type="NCBI Taxonomy" id="1076124"/>
    <lineage>
        <taxon>Bacteria</taxon>
        <taxon>Bacillati</taxon>
        <taxon>Actinomycetota</taxon>
        <taxon>Actinomycetes</taxon>
        <taxon>Micromonosporales</taxon>
        <taxon>Micromonosporaceae</taxon>
    </lineage>
</organism>